<keyword evidence="3" id="KW-1185">Reference proteome</keyword>
<dbReference type="Proteomes" id="UP000218287">
    <property type="component" value="Plasmid Plasmid2 dna"/>
</dbReference>
<reference evidence="2 3" key="1">
    <citation type="submission" date="2017-06" db="EMBL/GenBank/DDBJ databases">
        <title>Genome sequencing of cyanobaciteial culture collection at National Institute for Environmental Studies (NIES).</title>
        <authorList>
            <person name="Hirose Y."/>
            <person name="Shimura Y."/>
            <person name="Fujisawa T."/>
            <person name="Nakamura Y."/>
            <person name="Kawachi M."/>
        </authorList>
    </citation>
    <scope>NUCLEOTIDE SEQUENCE [LARGE SCALE GENOMIC DNA]</scope>
    <source>
        <strain evidence="2 3">NIES-21</strain>
        <plasmid evidence="3">Plasmid2 dna</plasmid>
    </source>
</reference>
<sequence length="463" mass="51979">MDDLPLLELFTRLRQAGLPLGVDDYQSMLQAVQAGYGLPDRDALARLCRLLWVKSVEEKHIFDYHFEQLIGSETVPQTQASDVNQSQTTQRIIFATLMGVLVLGAGLALWVTRPKHQVSTVSLPTSVPIPTQSPSPVQQAIVPTPTVQITQNETQRNWQVWLILLLVLAAVSSGCWWLLRFLVKRRAQNHQLQTEQSKPIPTTTLASESFRNIEDEVQVAQAIRQVASDNAEVLGNSFLFSMDYLPVTQRQMKQMWRHLRRLTKEGIATELDVEATVNQIGRYGMMLEPVLSPVRVNRTELLLLIDQDGSMVPFHSLSVRLGQTASRGGQLGAAGIYYFHNCPVGYLYHDPLHQQAESIENVFAHLRQDRVVALIFSDAGAARGGLNSERIKLTETFLKQLKQHVRYVAWLNPIPKKRWLGTTAGEIAELVPMFEATRGGLDSAINALRGRHQQFTEPLEGVK</sequence>
<protein>
    <submittedName>
        <fullName evidence="2">VWA containing CoxE family protein</fullName>
    </submittedName>
</protein>
<geneLocation type="plasmid" evidence="3">
    <name>Plasmid2 dna</name>
</geneLocation>
<evidence type="ECO:0000313" key="3">
    <source>
        <dbReference type="Proteomes" id="UP000218287"/>
    </source>
</evidence>
<feature type="transmembrane region" description="Helical" evidence="1">
    <location>
        <begin position="158"/>
        <end position="179"/>
    </location>
</feature>
<dbReference type="PANTHER" id="PTHR39338:SF7">
    <property type="entry name" value="BLL6692 PROTEIN"/>
    <property type="match status" value="1"/>
</dbReference>
<keyword evidence="1" id="KW-0472">Membrane</keyword>
<evidence type="ECO:0000313" key="2">
    <source>
        <dbReference type="EMBL" id="BAY19993.1"/>
    </source>
</evidence>
<evidence type="ECO:0000256" key="1">
    <source>
        <dbReference type="SAM" id="Phobius"/>
    </source>
</evidence>
<keyword evidence="1" id="KW-1133">Transmembrane helix</keyword>
<keyword evidence="1" id="KW-0812">Transmembrane</keyword>
<dbReference type="AlphaFoldDB" id="A0A1Z4GR85"/>
<dbReference type="EMBL" id="AP018176">
    <property type="protein sequence ID" value="BAY19993.1"/>
    <property type="molecule type" value="Genomic_DNA"/>
</dbReference>
<keyword evidence="2" id="KW-0614">Plasmid</keyword>
<dbReference type="OrthoDB" id="9764216at2"/>
<accession>A0A1Z4GR85</accession>
<feature type="transmembrane region" description="Helical" evidence="1">
    <location>
        <begin position="92"/>
        <end position="111"/>
    </location>
</feature>
<name>A0A1Z4GR85_9CYAN</name>
<proteinExistence type="predicted"/>
<dbReference type="PANTHER" id="PTHR39338">
    <property type="entry name" value="BLL5662 PROTEIN-RELATED"/>
    <property type="match status" value="1"/>
</dbReference>
<organism evidence="2 3">
    <name type="scientific">Anabaenopsis circularis NIES-21</name>
    <dbReference type="NCBI Taxonomy" id="1085406"/>
    <lineage>
        <taxon>Bacteria</taxon>
        <taxon>Bacillati</taxon>
        <taxon>Cyanobacteriota</taxon>
        <taxon>Cyanophyceae</taxon>
        <taxon>Nostocales</taxon>
        <taxon>Nodulariaceae</taxon>
        <taxon>Anabaenopsis</taxon>
    </lineage>
</organism>
<gene>
    <name evidence="2" type="ORF">NIES21_58630</name>
</gene>